<evidence type="ECO:0000256" key="4">
    <source>
        <dbReference type="ARBA" id="ARBA00023128"/>
    </source>
</evidence>
<evidence type="ECO:0000313" key="7">
    <source>
        <dbReference type="EMBL" id="GJJ07438.1"/>
    </source>
</evidence>
<dbReference type="AlphaFoldDB" id="A0AAV5A459"/>
<evidence type="ECO:0000256" key="1">
    <source>
        <dbReference type="ARBA" id="ARBA00022452"/>
    </source>
</evidence>
<dbReference type="GO" id="GO:0032865">
    <property type="term" value="C:ERMES complex"/>
    <property type="evidence" value="ECO:0007669"/>
    <property type="project" value="UniProtKB-UniRule"/>
</dbReference>
<dbReference type="HAMAP" id="MF_03102">
    <property type="entry name" value="Mdm10"/>
    <property type="match status" value="1"/>
</dbReference>
<dbReference type="GO" id="GO:0070096">
    <property type="term" value="P:mitochondrial outer membrane translocase complex assembly"/>
    <property type="evidence" value="ECO:0007669"/>
    <property type="project" value="UniProtKB-UniRule"/>
</dbReference>
<evidence type="ECO:0000313" key="8">
    <source>
        <dbReference type="Proteomes" id="UP001050691"/>
    </source>
</evidence>
<keyword evidence="4 6" id="KW-0496">Mitochondrion</keyword>
<protein>
    <recommendedName>
        <fullName evidence="6">Mitochondrial distribution and morphology protein 10</fullName>
    </recommendedName>
    <alternativeName>
        <fullName evidence="6">Mitochondrial inheritance component MDM10</fullName>
    </alternativeName>
</protein>
<keyword evidence="8" id="KW-1185">Reference proteome</keyword>
<dbReference type="PANTHER" id="PTHR28035:SF1">
    <property type="entry name" value="MITOCHONDRIAL DISTRIBUTION AND MORPHOLOGY PROTEIN 10"/>
    <property type="match status" value="1"/>
</dbReference>
<evidence type="ECO:0000256" key="5">
    <source>
        <dbReference type="ARBA" id="ARBA00023136"/>
    </source>
</evidence>
<evidence type="ECO:0000256" key="2">
    <source>
        <dbReference type="ARBA" id="ARBA00022692"/>
    </source>
</evidence>
<keyword evidence="2 6" id="KW-0812">Transmembrane</keyword>
<sequence>MATGWNDDNLYANLTRASTAILDFTIPRGLTFCVSKSPNAVFNTTCSMTALPTLNGSIGYIFTSHELSLPKSGDVEFQDVVDRFKVYTLPHRPETGGGESTAGKRIRDYLMYGRLYIPSGRLDALSTVRFTPTLQGIIAGISDLPINVSTRDASRSYDKYEKVNSSNLMLSLQHDTGRWCSEYTWSAEDMMFGIRVLRNFGRLGGNAEEARLSWRSEGRRADEENGIEGSLGGRLSAGAELYFSALEKSAGGSTGVRFTTLPDIPTDSVCSQPPVSLTAIFNPMMGYISTAYAAQVSQDLALCSRFNFNVYSYESEWTVGSEWWVRKGVPENIDWPSGESSVPNDLSGHQSQEIQGVVKARMSTKMDISFLWEGRIQNVLMSLGFMSDLSGGSKPIRAVGIELSYFSSD</sequence>
<comment type="domain">
    <text evidence="6">Lacks alpha-helical transmembrane segments, suggesting that it resides in the membrane via beta-sheet conformations similar to those predicted for other outer membrane proteins and porin.</text>
</comment>
<comment type="function">
    <text evidence="6">Component of the ERMES/MDM complex, which serves as a molecular tether to connect the endoplasmic reticulum and mitochondria. Components of this complex are involved in the control of mitochondrial shape and protein biogenesis and may function in phospholipid exchange. MDM10 is involved in the late assembly steps of the general translocase of the mitochondrial outer membrane (TOM complex). Functions in the TOM40-specific route of the assembly of outer membrane beta-barrel proteins, including the association of TOM40 with the receptor TOM22 and small TOM proteins. Can associate with the SAM(core) complex as well as the MDM12-MMM1 complex, both involved in late steps of the major beta-barrel assembly pathway, that is responsible for biogenesis of all outer membrane beta-barrel proteins. May act as a switch that shuttles between both complexes and channels precursor proteins into the TOM40-specific pathway. Plays a role in mitochondrial morphology and in the inheritance of mitochondria.</text>
</comment>
<comment type="subcellular location">
    <subcellularLocation>
        <location evidence="6">Mitochondrion outer membrane</location>
        <topology evidence="6">Multi-pass membrane protein</topology>
    </subcellularLocation>
    <text evidence="6">The ERMES/MDM complex localizes to a few discrete foci (around 10 per single cell), that represent mitochondria-endoplasmic reticulum junctions. These foci are often found next to mtDNA nucleoids.</text>
</comment>
<dbReference type="GO" id="GO:0051654">
    <property type="term" value="P:establishment of mitochondrion localization"/>
    <property type="evidence" value="ECO:0007669"/>
    <property type="project" value="TreeGrafter"/>
</dbReference>
<dbReference type="GO" id="GO:0045040">
    <property type="term" value="P:protein insertion into mitochondrial outer membrane"/>
    <property type="evidence" value="ECO:0007669"/>
    <property type="project" value="UniProtKB-UniRule"/>
</dbReference>
<dbReference type="GO" id="GO:0015914">
    <property type="term" value="P:phospholipid transport"/>
    <property type="evidence" value="ECO:0007669"/>
    <property type="project" value="TreeGrafter"/>
</dbReference>
<dbReference type="Pfam" id="PF12519">
    <property type="entry name" value="MDM10"/>
    <property type="match status" value="2"/>
</dbReference>
<dbReference type="GO" id="GO:0001401">
    <property type="term" value="C:SAM complex"/>
    <property type="evidence" value="ECO:0007669"/>
    <property type="project" value="TreeGrafter"/>
</dbReference>
<keyword evidence="3 6" id="KW-1000">Mitochondrion outer membrane</keyword>
<comment type="subunit">
    <text evidence="6">Component of the ER-mitochondria encounter structure (ERMES) or MDM complex, composed of MMM1, MDM10, MDM12 and MDM34. Associates with the mitochondrial outer membrane sorting assembly machinery SAM(core) complex.</text>
</comment>
<dbReference type="EMBL" id="BPWL01000002">
    <property type="protein sequence ID" value="GJJ07438.1"/>
    <property type="molecule type" value="Genomic_DNA"/>
</dbReference>
<comment type="caution">
    <text evidence="7">The sequence shown here is derived from an EMBL/GenBank/DDBJ whole genome shotgun (WGS) entry which is preliminary data.</text>
</comment>
<evidence type="ECO:0000256" key="6">
    <source>
        <dbReference type="HAMAP-Rule" id="MF_03102"/>
    </source>
</evidence>
<accession>A0AAV5A459</accession>
<dbReference type="GO" id="GO:1990456">
    <property type="term" value="P:mitochondrion-endoplasmic reticulum membrane tethering"/>
    <property type="evidence" value="ECO:0007669"/>
    <property type="project" value="UniProtKB-UniRule"/>
</dbReference>
<comment type="similarity">
    <text evidence="6">Belongs to the MDM10 family.</text>
</comment>
<dbReference type="InterPro" id="IPR027539">
    <property type="entry name" value="Mdm10"/>
</dbReference>
<evidence type="ECO:0000256" key="3">
    <source>
        <dbReference type="ARBA" id="ARBA00022787"/>
    </source>
</evidence>
<reference evidence="7" key="1">
    <citation type="submission" date="2021-10" db="EMBL/GenBank/DDBJ databases">
        <title>De novo Genome Assembly of Clathrus columnatus (Basidiomycota, Fungi) Using Illumina and Nanopore Sequence Data.</title>
        <authorList>
            <person name="Ogiso-Tanaka E."/>
            <person name="Itagaki H."/>
            <person name="Hosoya T."/>
            <person name="Hosaka K."/>
        </authorList>
    </citation>
    <scope>NUCLEOTIDE SEQUENCE</scope>
    <source>
        <strain evidence="7">MO-923</strain>
    </source>
</reference>
<organism evidence="7 8">
    <name type="scientific">Clathrus columnatus</name>
    <dbReference type="NCBI Taxonomy" id="1419009"/>
    <lineage>
        <taxon>Eukaryota</taxon>
        <taxon>Fungi</taxon>
        <taxon>Dikarya</taxon>
        <taxon>Basidiomycota</taxon>
        <taxon>Agaricomycotina</taxon>
        <taxon>Agaricomycetes</taxon>
        <taxon>Phallomycetidae</taxon>
        <taxon>Phallales</taxon>
        <taxon>Clathraceae</taxon>
        <taxon>Clathrus</taxon>
    </lineage>
</organism>
<dbReference type="PANTHER" id="PTHR28035">
    <property type="entry name" value="MITOCHONDRIAL DISTRIBUTION AND MORPHOLOGY PROTEIN 10"/>
    <property type="match status" value="1"/>
</dbReference>
<keyword evidence="1 6" id="KW-1134">Transmembrane beta strand</keyword>
<dbReference type="Proteomes" id="UP001050691">
    <property type="component" value="Unassembled WGS sequence"/>
</dbReference>
<name>A0AAV5A459_9AGAM</name>
<keyword evidence="5 6" id="KW-0472">Membrane</keyword>
<gene>
    <name evidence="6" type="primary">MDM10</name>
    <name evidence="7" type="ORF">Clacol_001640</name>
</gene>
<proteinExistence type="inferred from homology"/>